<dbReference type="KEGG" id="apol:K9D25_10180"/>
<accession>A0A9E6ZWH8</accession>
<reference evidence="1" key="1">
    <citation type="submission" date="2021-09" db="EMBL/GenBank/DDBJ databases">
        <title>Network and meta-omics reveal the key degrader and cooperation patterns in an efficient 1,4-dioxane-degrading microbial community.</title>
        <authorList>
            <person name="Dai C."/>
        </authorList>
    </citation>
    <scope>NUCLEOTIDE SEQUENCE</scope>
    <source>
        <strain evidence="1">ZM13</strain>
    </source>
</reference>
<protein>
    <submittedName>
        <fullName evidence="1">Uncharacterized protein</fullName>
    </submittedName>
</protein>
<gene>
    <name evidence="1" type="ORF">K9D25_10180</name>
</gene>
<dbReference type="AlphaFoldDB" id="A0A9E6ZWH8"/>
<dbReference type="RefSeq" id="WP_244450724.1">
    <property type="nucleotide sequence ID" value="NZ_CP083239.1"/>
</dbReference>
<dbReference type="Proteomes" id="UP000831684">
    <property type="component" value="Chromosome"/>
</dbReference>
<proteinExistence type="predicted"/>
<dbReference type="EMBL" id="CP083239">
    <property type="protein sequence ID" value="UOK73031.1"/>
    <property type="molecule type" value="Genomic_DNA"/>
</dbReference>
<organism evidence="1 2">
    <name type="scientific">Ancylobacter polymorphus</name>
    <dbReference type="NCBI Taxonomy" id="223390"/>
    <lineage>
        <taxon>Bacteria</taxon>
        <taxon>Pseudomonadati</taxon>
        <taxon>Pseudomonadota</taxon>
        <taxon>Alphaproteobacteria</taxon>
        <taxon>Hyphomicrobiales</taxon>
        <taxon>Xanthobacteraceae</taxon>
        <taxon>Ancylobacter</taxon>
    </lineage>
</organism>
<evidence type="ECO:0000313" key="2">
    <source>
        <dbReference type="Proteomes" id="UP000831684"/>
    </source>
</evidence>
<evidence type="ECO:0000313" key="1">
    <source>
        <dbReference type="EMBL" id="UOK73031.1"/>
    </source>
</evidence>
<sequence>MEGLNKVSLTPGDLASLASAAYGPRWQSPFARDFCVPLRTVQRWARDGIGKPSTANAARSFLIERARLRIEPPPPIGEEERDDHAYDEMRPHIEALVRVGGAAGWHAAEVLAAILAVTVDLMSEGAGEEATARTLDDVLAALRRGT</sequence>
<name>A0A9E6ZWH8_9HYPH</name>